<dbReference type="PATRIC" id="fig|1398.26.peg.3319"/>
<comment type="caution">
    <text evidence="1">The sequence shown here is derived from an EMBL/GenBank/DDBJ whole genome shotgun (WGS) entry which is preliminary data.</text>
</comment>
<sequence length="236" mass="27660">MILKEDYQDQLNILVKNIEGNMVFSYKRSELERCFSFLYLINFLSKRVELKRFFDSKACLVSYSCLIEAFMLLIENHPRGSSLVIRSAIENFIKNIIKITGGGEYYINDRSYGENIKTLNSIIENHVPEKYKPLFNKTTAQISRLYYLLSGLSHSLTPESEKILLNYFSDTRSINTENIDTVTDNYLSALEHIFTLSLLICRNSLEIWERENLEEIFRIVYGKKRTQTLLQLFSNK</sequence>
<gene>
    <name evidence="1" type="ORF">B4098_3433</name>
</gene>
<proteinExistence type="predicted"/>
<accession>A0A150JXR0</accession>
<name>A0A150JXR0_HEYCO</name>
<dbReference type="RefSeq" id="WP_061566658.1">
    <property type="nucleotide sequence ID" value="NZ_LQYG01000058.1"/>
</dbReference>
<dbReference type="Proteomes" id="UP000075288">
    <property type="component" value="Unassembled WGS sequence"/>
</dbReference>
<reference evidence="1 2" key="1">
    <citation type="submission" date="2016-01" db="EMBL/GenBank/DDBJ databases">
        <title>Genome Sequences of Twelve Sporeforming Bacillus Species Isolated from Foods.</title>
        <authorList>
            <person name="Berendsen E.M."/>
            <person name="Wells-Bennik M.H."/>
            <person name="Krawcyk A.O."/>
            <person name="De Jong A."/>
            <person name="Holsappel S."/>
            <person name="Eijlander R.T."/>
            <person name="Kuipers O.P."/>
        </authorList>
    </citation>
    <scope>NUCLEOTIDE SEQUENCE [LARGE SCALE GENOMIC DNA]</scope>
    <source>
        <strain evidence="1 2">B4098</strain>
    </source>
</reference>
<organism evidence="1 2">
    <name type="scientific">Heyndrickxia coagulans</name>
    <name type="common">Weizmannia coagulans</name>
    <dbReference type="NCBI Taxonomy" id="1398"/>
    <lineage>
        <taxon>Bacteria</taxon>
        <taxon>Bacillati</taxon>
        <taxon>Bacillota</taxon>
        <taxon>Bacilli</taxon>
        <taxon>Bacillales</taxon>
        <taxon>Bacillaceae</taxon>
        <taxon>Heyndrickxia</taxon>
    </lineage>
</organism>
<dbReference type="EMBL" id="LQYG01000058">
    <property type="protein sequence ID" value="KYC62070.1"/>
    <property type="molecule type" value="Genomic_DNA"/>
</dbReference>
<dbReference type="AlphaFoldDB" id="A0A150JXR0"/>
<evidence type="ECO:0000313" key="1">
    <source>
        <dbReference type="EMBL" id="KYC62070.1"/>
    </source>
</evidence>
<protein>
    <submittedName>
        <fullName evidence="1">Uncharacterized protein</fullName>
    </submittedName>
</protein>
<evidence type="ECO:0000313" key="2">
    <source>
        <dbReference type="Proteomes" id="UP000075288"/>
    </source>
</evidence>